<dbReference type="InterPro" id="IPR000668">
    <property type="entry name" value="Peptidase_C1A_C"/>
</dbReference>
<name>A0A0C2H3D8_9BILA</name>
<dbReference type="Gene3D" id="3.90.70.10">
    <property type="entry name" value="Cysteine proteinases"/>
    <property type="match status" value="1"/>
</dbReference>
<keyword evidence="3" id="KW-1185">Reference proteome</keyword>
<dbReference type="SUPFAM" id="SSF54001">
    <property type="entry name" value="Cysteine proteinases"/>
    <property type="match status" value="1"/>
</dbReference>
<dbReference type="GO" id="GO:0006508">
    <property type="term" value="P:proteolysis"/>
    <property type="evidence" value="ECO:0007669"/>
    <property type="project" value="InterPro"/>
</dbReference>
<dbReference type="InterPro" id="IPR038765">
    <property type="entry name" value="Papain-like_cys_pep_sf"/>
</dbReference>
<reference evidence="2 3" key="1">
    <citation type="submission" date="2013-12" db="EMBL/GenBank/DDBJ databases">
        <title>Draft genome of the parsitic nematode Ancylostoma duodenale.</title>
        <authorList>
            <person name="Mitreva M."/>
        </authorList>
    </citation>
    <scope>NUCLEOTIDE SEQUENCE [LARGE SCALE GENOMIC DNA]</scope>
    <source>
        <strain evidence="2 3">Zhejiang</strain>
    </source>
</reference>
<gene>
    <name evidence="2" type="ORF">ANCDUO_01334</name>
</gene>
<dbReference type="EMBL" id="KN726404">
    <property type="protein sequence ID" value="KIH68330.1"/>
    <property type="molecule type" value="Genomic_DNA"/>
</dbReference>
<dbReference type="AlphaFoldDB" id="A0A0C2H3D8"/>
<organism evidence="2 3">
    <name type="scientific">Ancylostoma duodenale</name>
    <dbReference type="NCBI Taxonomy" id="51022"/>
    <lineage>
        <taxon>Eukaryota</taxon>
        <taxon>Metazoa</taxon>
        <taxon>Ecdysozoa</taxon>
        <taxon>Nematoda</taxon>
        <taxon>Chromadorea</taxon>
        <taxon>Rhabditida</taxon>
        <taxon>Rhabditina</taxon>
        <taxon>Rhabditomorpha</taxon>
        <taxon>Strongyloidea</taxon>
        <taxon>Ancylostomatidae</taxon>
        <taxon>Ancylostomatinae</taxon>
        <taxon>Ancylostoma</taxon>
    </lineage>
</organism>
<protein>
    <recommendedName>
        <fullName evidence="1">Peptidase C1A papain C-terminal domain-containing protein</fullName>
    </recommendedName>
</protein>
<dbReference type="InterPro" id="IPR025660">
    <property type="entry name" value="Pept_his_AS"/>
</dbReference>
<dbReference type="GO" id="GO:0008234">
    <property type="term" value="F:cysteine-type peptidase activity"/>
    <property type="evidence" value="ECO:0007669"/>
    <property type="project" value="InterPro"/>
</dbReference>
<dbReference type="PROSITE" id="PS00639">
    <property type="entry name" value="THIOL_PROTEASE_HIS"/>
    <property type="match status" value="1"/>
</dbReference>
<dbReference type="OrthoDB" id="5847537at2759"/>
<dbReference type="Pfam" id="PF00112">
    <property type="entry name" value="Peptidase_C1"/>
    <property type="match status" value="1"/>
</dbReference>
<dbReference type="Proteomes" id="UP000054047">
    <property type="component" value="Unassembled WGS sequence"/>
</dbReference>
<feature type="domain" description="Peptidase C1A papain C-terminal" evidence="1">
    <location>
        <begin position="2"/>
        <end position="69"/>
    </location>
</feature>
<evidence type="ECO:0000313" key="2">
    <source>
        <dbReference type="EMBL" id="KIH68330.1"/>
    </source>
</evidence>
<sequence>MDEEVIKREIMKNGPVVGAFRVYEDFSHYNGGIYHTGGAKKGAHAVKVTGWGSENGTNYWLIANSWNTD</sequence>
<proteinExistence type="predicted"/>
<evidence type="ECO:0000313" key="3">
    <source>
        <dbReference type="Proteomes" id="UP000054047"/>
    </source>
</evidence>
<accession>A0A0C2H3D8</accession>
<evidence type="ECO:0000259" key="1">
    <source>
        <dbReference type="Pfam" id="PF00112"/>
    </source>
</evidence>